<dbReference type="EMBL" id="AP027059">
    <property type="protein sequence ID" value="BDU51109.1"/>
    <property type="molecule type" value="Genomic_DNA"/>
</dbReference>
<reference evidence="4 5" key="1">
    <citation type="submission" date="2022-11" db="EMBL/GenBank/DDBJ databases">
        <title>Haliovirga abyssi gen. nov., sp. nov., a mesophilic fermentative bacterium isolated from the Iheya North hydrothermal field and the proposal of Haliovirgaceae fam. nov.</title>
        <authorList>
            <person name="Miyazaki U."/>
            <person name="Tame A."/>
            <person name="Miyazaki J."/>
            <person name="Takai K."/>
            <person name="Sawayama S."/>
            <person name="Kitajima M."/>
            <person name="Okamoto A."/>
            <person name="Nakagawa S."/>
        </authorList>
    </citation>
    <scope>NUCLEOTIDE SEQUENCE [LARGE SCALE GENOMIC DNA]</scope>
    <source>
        <strain evidence="4 5">IC12</strain>
    </source>
</reference>
<evidence type="ECO:0000256" key="3">
    <source>
        <dbReference type="SAM" id="Phobius"/>
    </source>
</evidence>
<dbReference type="GO" id="GO:0000030">
    <property type="term" value="F:mannosyltransferase activity"/>
    <property type="evidence" value="ECO:0007669"/>
    <property type="project" value="TreeGrafter"/>
</dbReference>
<name>A0AAU9D562_9FUSO</name>
<keyword evidence="3" id="KW-0472">Membrane</keyword>
<feature type="transmembrane region" description="Helical" evidence="3">
    <location>
        <begin position="175"/>
        <end position="204"/>
    </location>
</feature>
<gene>
    <name evidence="4" type="ORF">HLVA_16780</name>
</gene>
<organism evidence="4 5">
    <name type="scientific">Haliovirga abyssi</name>
    <dbReference type="NCBI Taxonomy" id="2996794"/>
    <lineage>
        <taxon>Bacteria</taxon>
        <taxon>Fusobacteriati</taxon>
        <taxon>Fusobacteriota</taxon>
        <taxon>Fusobacteriia</taxon>
        <taxon>Fusobacteriales</taxon>
        <taxon>Haliovirgaceae</taxon>
        <taxon>Haliovirga</taxon>
    </lineage>
</organism>
<sequence length="384" mass="45256">MKKLDVIYKKQWIALAVIFLIGLIAYSTSFMGSFHFDDYSSIIYNYEIKNLWSAFLDIFRKSFSSRRLVYFTFAINYKLGGLNPIGYHIVNFIIHFFSALFVYLISKNIISKTKLKTYKDEISFFISAIFIAHPITTQAVTYVTQRLESMASMFFLGSFYFYLRYRDTIKIKYVIYSAIMIILGSRCKEIVVTLGGIILIYEIIFGNIKKLKKKDIGLFLLISSLALIPFWIRVYKAVSVDKVQIIKTFDLRQEHKKSMTREDYLRTEMNVVRTYLRLMILPIRQSLDYDYKIQKNMDLITWLSLVLHIGLILIAIYNIKKNKFYAFGILWFYVVLIPTSTIIPIEDVIYEHRVYLPSVGFIFAFVGTLYYLIDKFNNKVEDKK</sequence>
<keyword evidence="2" id="KW-0802">TPR repeat</keyword>
<dbReference type="GO" id="GO:0030968">
    <property type="term" value="P:endoplasmic reticulum unfolded protein response"/>
    <property type="evidence" value="ECO:0007669"/>
    <property type="project" value="TreeGrafter"/>
</dbReference>
<feature type="transmembrane region" description="Helical" evidence="3">
    <location>
        <begin position="299"/>
        <end position="317"/>
    </location>
</feature>
<feature type="transmembrane region" description="Helical" evidence="3">
    <location>
        <begin position="355"/>
        <end position="373"/>
    </location>
</feature>
<protein>
    <recommendedName>
        <fullName evidence="6">Glycosyltransferase RgtA/B/C/D-like domain-containing protein</fullName>
    </recommendedName>
</protein>
<feature type="transmembrane region" description="Helical" evidence="3">
    <location>
        <begin position="12"/>
        <end position="36"/>
    </location>
</feature>
<accession>A0AAU9D562</accession>
<dbReference type="InterPro" id="IPR052346">
    <property type="entry name" value="O-mannosyl-transferase_TMTC"/>
</dbReference>
<keyword evidence="3" id="KW-0812">Transmembrane</keyword>
<dbReference type="PANTHER" id="PTHR44227">
    <property type="match status" value="1"/>
</dbReference>
<evidence type="ECO:0000256" key="2">
    <source>
        <dbReference type="ARBA" id="ARBA00022803"/>
    </source>
</evidence>
<keyword evidence="5" id="KW-1185">Reference proteome</keyword>
<evidence type="ECO:0008006" key="6">
    <source>
        <dbReference type="Google" id="ProtNLM"/>
    </source>
</evidence>
<dbReference type="PANTHER" id="PTHR44227:SF3">
    <property type="entry name" value="PROTEIN O-MANNOSYL-TRANSFERASE TMTC4"/>
    <property type="match status" value="1"/>
</dbReference>
<keyword evidence="1" id="KW-0677">Repeat</keyword>
<feature type="transmembrane region" description="Helical" evidence="3">
    <location>
        <begin position="324"/>
        <end position="343"/>
    </location>
</feature>
<dbReference type="AlphaFoldDB" id="A0AAU9D562"/>
<evidence type="ECO:0000313" key="4">
    <source>
        <dbReference type="EMBL" id="BDU51109.1"/>
    </source>
</evidence>
<proteinExistence type="predicted"/>
<feature type="transmembrane region" description="Helical" evidence="3">
    <location>
        <begin position="216"/>
        <end position="232"/>
    </location>
</feature>
<dbReference type="KEGG" id="haby:HLVA_16780"/>
<evidence type="ECO:0000256" key="1">
    <source>
        <dbReference type="ARBA" id="ARBA00022737"/>
    </source>
</evidence>
<dbReference type="RefSeq" id="WP_307903950.1">
    <property type="nucleotide sequence ID" value="NZ_AP027059.1"/>
</dbReference>
<dbReference type="GO" id="GO:0035269">
    <property type="term" value="P:protein O-linked glycosylation via mannose"/>
    <property type="evidence" value="ECO:0007669"/>
    <property type="project" value="TreeGrafter"/>
</dbReference>
<dbReference type="Proteomes" id="UP001321582">
    <property type="component" value="Chromosome"/>
</dbReference>
<evidence type="ECO:0000313" key="5">
    <source>
        <dbReference type="Proteomes" id="UP001321582"/>
    </source>
</evidence>
<keyword evidence="3" id="KW-1133">Transmembrane helix</keyword>
<feature type="transmembrane region" description="Helical" evidence="3">
    <location>
        <begin position="85"/>
        <end position="106"/>
    </location>
</feature>